<protein>
    <recommendedName>
        <fullName evidence="6">Probable sugar-binding periplasmic protein</fullName>
    </recommendedName>
</protein>
<dbReference type="eggNOG" id="COG2182">
    <property type="taxonomic scope" value="Bacteria"/>
</dbReference>
<feature type="signal peptide" evidence="8">
    <location>
        <begin position="1"/>
        <end position="39"/>
    </location>
</feature>
<evidence type="ECO:0000256" key="8">
    <source>
        <dbReference type="SAM" id="SignalP"/>
    </source>
</evidence>
<organism evidence="9 10">
    <name type="scientific">Streptomyces noursei</name>
    <name type="common">Streptomyces albulus</name>
    <dbReference type="NCBI Taxonomy" id="1971"/>
    <lineage>
        <taxon>Bacteria</taxon>
        <taxon>Bacillati</taxon>
        <taxon>Actinomycetota</taxon>
        <taxon>Actinomycetes</taxon>
        <taxon>Kitasatosporales</taxon>
        <taxon>Streptomycetaceae</taxon>
        <taxon>Streptomyces</taxon>
    </lineage>
</organism>
<sequence length="464" mass="51270">MPLSRPGVRTRPRLGPRRRPRIRARTGLTVALATAGLLAAGCANPSVGSDRDDPTRPVTLTFWHGWSDASEVKAIDDSIARFEKLHPNITVKAVGNVSDDTMNQALRAGGSDAPDVVSSFTTNNVGQYCSSGMWADLDPFLKKTGVDKTKVFPKTLLDYTQYRGRQCALPLLADAYGLYYNKDAFAEAGITRPPRTMSELKRDAVKLTRRTQDGGYHRLGFMPNFRLYQNSPDRLFAQWGPRYFDRNGKARLAEDPATRDFLTTQRGLIDAQGGYRATEKFRTTFGDEMSSQNAFLRQKVAMHMDGEWRGLMLKEAKAPFRWGVAPMPVPDDQADAYGRGYLTGTIAGIAHSSRHQNAAWELVRFLTVDTDQVVAFANAIHNIPSTKAALASPRLDADPDFRTFLRIATDPRSTALPPSNNGDMYVTSLQDFSYAAEAGRVPDLDAGLRGLDARIDADNLQSEN</sequence>
<dbReference type="Gene3D" id="3.40.190.10">
    <property type="entry name" value="Periplasmic binding protein-like II"/>
    <property type="match status" value="2"/>
</dbReference>
<feature type="compositionally biased region" description="Basic residues" evidence="7">
    <location>
        <begin position="8"/>
        <end position="21"/>
    </location>
</feature>
<evidence type="ECO:0000256" key="7">
    <source>
        <dbReference type="SAM" id="MobiDB-lite"/>
    </source>
</evidence>
<dbReference type="AlphaFoldDB" id="A0A059W2Y8"/>
<evidence type="ECO:0000313" key="10">
    <source>
        <dbReference type="Proteomes" id="UP000288351"/>
    </source>
</evidence>
<comment type="subcellular location">
    <subcellularLocation>
        <location evidence="1">Cell envelope</location>
    </subcellularLocation>
</comment>
<dbReference type="InterPro" id="IPR006059">
    <property type="entry name" value="SBP"/>
</dbReference>
<dbReference type="RefSeq" id="WP_016576327.1">
    <property type="nucleotide sequence ID" value="NZ_BHXC01000006.1"/>
</dbReference>
<dbReference type="PANTHER" id="PTHR43649">
    <property type="entry name" value="ARABINOSE-BINDING PROTEIN-RELATED"/>
    <property type="match status" value="1"/>
</dbReference>
<accession>A0A059W2Y8</accession>
<comment type="similarity">
    <text evidence="2">Belongs to the bacterial solute-binding protein 1 family.</text>
</comment>
<gene>
    <name evidence="9" type="ORF">SALB_03977</name>
</gene>
<feature type="chain" id="PRO_5043489645" description="Probable sugar-binding periplasmic protein" evidence="8">
    <location>
        <begin position="40"/>
        <end position="464"/>
    </location>
</feature>
<comment type="function">
    <text evidence="5">Part of a binding-protein-dependent transport system for a sugar.</text>
</comment>
<dbReference type="EMBL" id="BHXC01000006">
    <property type="protein sequence ID" value="GCB91256.1"/>
    <property type="molecule type" value="Genomic_DNA"/>
</dbReference>
<evidence type="ECO:0000256" key="4">
    <source>
        <dbReference type="ARBA" id="ARBA00022729"/>
    </source>
</evidence>
<evidence type="ECO:0000256" key="6">
    <source>
        <dbReference type="ARBA" id="ARBA00049753"/>
    </source>
</evidence>
<dbReference type="STRING" id="68570.DC74_3173"/>
<dbReference type="PANTHER" id="PTHR43649:SF28">
    <property type="entry name" value="BINDING PROTEIN COMPONENT OF ABC SUGAR TRANSPORTER-RELATED"/>
    <property type="match status" value="1"/>
</dbReference>
<dbReference type="Proteomes" id="UP000288351">
    <property type="component" value="Unassembled WGS sequence"/>
</dbReference>
<proteinExistence type="inferred from homology"/>
<reference evidence="9 10" key="1">
    <citation type="journal article" date="2019" name="Microbiol. Resour. Announc.">
        <title>Draft Genome Sequence of the Most Traditional epsilon-Poly-l-Lysine Producer, Streptomyces albulus NBRC14147.</title>
        <authorList>
            <person name="Yamanaka K."/>
            <person name="Hamano Y."/>
        </authorList>
    </citation>
    <scope>NUCLEOTIDE SEQUENCE [LARGE SCALE GENOMIC DNA]</scope>
    <source>
        <strain evidence="9 10">NBRC 14147</strain>
    </source>
</reference>
<evidence type="ECO:0000256" key="2">
    <source>
        <dbReference type="ARBA" id="ARBA00008520"/>
    </source>
</evidence>
<evidence type="ECO:0000256" key="1">
    <source>
        <dbReference type="ARBA" id="ARBA00004196"/>
    </source>
</evidence>
<comment type="caution">
    <text evidence="9">The sequence shown here is derived from an EMBL/GenBank/DDBJ whole genome shotgun (WGS) entry which is preliminary data.</text>
</comment>
<feature type="region of interest" description="Disordered" evidence="7">
    <location>
        <begin position="1"/>
        <end position="21"/>
    </location>
</feature>
<keyword evidence="4 8" id="KW-0732">Signal</keyword>
<name>A0A059W2Y8_STRNR</name>
<evidence type="ECO:0000256" key="3">
    <source>
        <dbReference type="ARBA" id="ARBA00022448"/>
    </source>
</evidence>
<evidence type="ECO:0000313" key="9">
    <source>
        <dbReference type="EMBL" id="GCB91256.1"/>
    </source>
</evidence>
<dbReference type="Pfam" id="PF01547">
    <property type="entry name" value="SBP_bac_1"/>
    <property type="match status" value="1"/>
</dbReference>
<dbReference type="CDD" id="cd14748">
    <property type="entry name" value="PBP2_UgpB"/>
    <property type="match status" value="1"/>
</dbReference>
<evidence type="ECO:0000256" key="5">
    <source>
        <dbReference type="ARBA" id="ARBA00049629"/>
    </source>
</evidence>
<dbReference type="InterPro" id="IPR050490">
    <property type="entry name" value="Bact_solute-bd_prot1"/>
</dbReference>
<dbReference type="SUPFAM" id="SSF53850">
    <property type="entry name" value="Periplasmic binding protein-like II"/>
    <property type="match status" value="1"/>
</dbReference>
<keyword evidence="3" id="KW-0813">Transport</keyword>
<dbReference type="GO" id="GO:0030313">
    <property type="term" value="C:cell envelope"/>
    <property type="evidence" value="ECO:0007669"/>
    <property type="project" value="UniProtKB-SubCell"/>
</dbReference>